<evidence type="ECO:0000259" key="1">
    <source>
        <dbReference type="Pfam" id="PF03478"/>
    </source>
</evidence>
<dbReference type="AlphaFoldDB" id="A0A9J5X7K7"/>
<sequence>MVIAKMIVGEEEALGEHSTIFYKRHGIQSIQQQQDVMMARMRILMLFHGREFEDVYKIIVFRFDFVNKVWEEMKSIGETAIFLGPCFGGTTCCTRGTNIKKESIYFIKGRYLCIFNLETQSISVLHISKTKSPSYWLTLMDA</sequence>
<dbReference type="PANTHER" id="PTHR40891">
    <property type="entry name" value="DUF295 DOMAIN-CONTAINING PROTEIN"/>
    <property type="match status" value="1"/>
</dbReference>
<dbReference type="PANTHER" id="PTHR40891:SF2">
    <property type="entry name" value="REVERSE TRANSCRIPTASE TY1_COPIA-TYPE DOMAIN-CONTAINING PROTEIN"/>
    <property type="match status" value="1"/>
</dbReference>
<organism evidence="2 3">
    <name type="scientific">Solanum commersonii</name>
    <name type="common">Commerson's wild potato</name>
    <name type="synonym">Commerson's nightshade</name>
    <dbReference type="NCBI Taxonomy" id="4109"/>
    <lineage>
        <taxon>Eukaryota</taxon>
        <taxon>Viridiplantae</taxon>
        <taxon>Streptophyta</taxon>
        <taxon>Embryophyta</taxon>
        <taxon>Tracheophyta</taxon>
        <taxon>Spermatophyta</taxon>
        <taxon>Magnoliopsida</taxon>
        <taxon>eudicotyledons</taxon>
        <taxon>Gunneridae</taxon>
        <taxon>Pentapetalae</taxon>
        <taxon>asterids</taxon>
        <taxon>lamiids</taxon>
        <taxon>Solanales</taxon>
        <taxon>Solanaceae</taxon>
        <taxon>Solanoideae</taxon>
        <taxon>Solaneae</taxon>
        <taxon>Solanum</taxon>
    </lineage>
</organism>
<accession>A0A9J5X7K7</accession>
<proteinExistence type="predicted"/>
<protein>
    <recommendedName>
        <fullName evidence="1">KIB1-4 beta-propeller domain-containing protein</fullName>
    </recommendedName>
</protein>
<dbReference type="EMBL" id="JACXVP010000009">
    <property type="protein sequence ID" value="KAG5584211.1"/>
    <property type="molecule type" value="Genomic_DNA"/>
</dbReference>
<feature type="domain" description="KIB1-4 beta-propeller" evidence="1">
    <location>
        <begin position="35"/>
        <end position="116"/>
    </location>
</feature>
<dbReference type="Pfam" id="PF03478">
    <property type="entry name" value="Beta-prop_KIB1-4"/>
    <property type="match status" value="1"/>
</dbReference>
<dbReference type="OrthoDB" id="1863935at2759"/>
<dbReference type="InterPro" id="IPR005174">
    <property type="entry name" value="KIB1-4_b-propeller"/>
</dbReference>
<gene>
    <name evidence="2" type="ORF">H5410_044645</name>
</gene>
<dbReference type="Proteomes" id="UP000824120">
    <property type="component" value="Chromosome 9"/>
</dbReference>
<evidence type="ECO:0000313" key="2">
    <source>
        <dbReference type="EMBL" id="KAG5584211.1"/>
    </source>
</evidence>
<name>A0A9J5X7K7_SOLCO</name>
<keyword evidence="3" id="KW-1185">Reference proteome</keyword>
<reference evidence="2 3" key="1">
    <citation type="submission" date="2020-09" db="EMBL/GenBank/DDBJ databases">
        <title>De no assembly of potato wild relative species, Solanum commersonii.</title>
        <authorList>
            <person name="Cho K."/>
        </authorList>
    </citation>
    <scope>NUCLEOTIDE SEQUENCE [LARGE SCALE GENOMIC DNA]</scope>
    <source>
        <strain evidence="2">LZ3.2</strain>
        <tissue evidence="2">Leaf</tissue>
    </source>
</reference>
<comment type="caution">
    <text evidence="2">The sequence shown here is derived from an EMBL/GenBank/DDBJ whole genome shotgun (WGS) entry which is preliminary data.</text>
</comment>
<evidence type="ECO:0000313" key="3">
    <source>
        <dbReference type="Proteomes" id="UP000824120"/>
    </source>
</evidence>